<dbReference type="Gene3D" id="3.90.1200.10">
    <property type="match status" value="1"/>
</dbReference>
<dbReference type="EMBL" id="HBHW01016336">
    <property type="protein sequence ID" value="CAE0044666.1"/>
    <property type="molecule type" value="Transcribed_RNA"/>
</dbReference>
<organism evidence="1">
    <name type="scientific">Rhodosorus marinus</name>
    <dbReference type="NCBI Taxonomy" id="101924"/>
    <lineage>
        <taxon>Eukaryota</taxon>
        <taxon>Rhodophyta</taxon>
        <taxon>Stylonematophyceae</taxon>
        <taxon>Stylonematales</taxon>
        <taxon>Stylonemataceae</taxon>
        <taxon>Rhodosorus</taxon>
    </lineage>
</organism>
<dbReference type="InterPro" id="IPR011009">
    <property type="entry name" value="Kinase-like_dom_sf"/>
</dbReference>
<reference evidence="1" key="1">
    <citation type="submission" date="2021-01" db="EMBL/GenBank/DDBJ databases">
        <authorList>
            <person name="Corre E."/>
            <person name="Pelletier E."/>
            <person name="Niang G."/>
            <person name="Scheremetjew M."/>
            <person name="Finn R."/>
            <person name="Kale V."/>
            <person name="Holt S."/>
            <person name="Cochrane G."/>
            <person name="Meng A."/>
            <person name="Brown T."/>
            <person name="Cohen L."/>
        </authorList>
    </citation>
    <scope>NUCLEOTIDE SEQUENCE</scope>
    <source>
        <strain evidence="1">CCMP 769</strain>
    </source>
</reference>
<dbReference type="SUPFAM" id="SSF56112">
    <property type="entry name" value="Protein kinase-like (PK-like)"/>
    <property type="match status" value="1"/>
</dbReference>
<gene>
    <name evidence="1" type="ORF">RMAR00112_LOCUS12641</name>
</gene>
<name>A0A7S2ZM55_9RHOD</name>
<protein>
    <recommendedName>
        <fullName evidence="2">Aminoglycoside phosphotransferase domain-containing protein</fullName>
    </recommendedName>
</protein>
<proteinExistence type="predicted"/>
<evidence type="ECO:0000313" key="1">
    <source>
        <dbReference type="EMBL" id="CAE0044666.1"/>
    </source>
</evidence>
<dbReference type="InterPro" id="IPR004119">
    <property type="entry name" value="EcKL"/>
</dbReference>
<dbReference type="PANTHER" id="PTHR11012:SF30">
    <property type="entry name" value="PROTEIN KINASE-LIKE DOMAIN-CONTAINING"/>
    <property type="match status" value="1"/>
</dbReference>
<evidence type="ECO:0008006" key="2">
    <source>
        <dbReference type="Google" id="ProtNLM"/>
    </source>
</evidence>
<dbReference type="AlphaFoldDB" id="A0A7S2ZM55"/>
<sequence length="441" mass="50349">MNGTQIRLWLYRTTLSVRGLFAQLICFCRMLWRKAQLRGIGYHSSTEFRVGDSSVSKEWLSGLLRERVVKCTMSALPDSRGMVGVIRKLSVELDNRSVMHLALKTSHNGWKGRRNVIASGAYREPLFYSSPLLAGLKDTQLSCPTVYYSFGSATLGEYVILMEDLTEQTQNAGLVFGNQIWGVPENFTEEFSKRPEFEPVRVLYRVFEQQADMNAMFFNDPTLLEQKWLKGSEWHVDSGRMSWVSSIRSAKRSLAAAKQRLLSDPELKISKKLISILERSLDVSSWELLIRHLKDPKTPFTLCHGDLHAKNLLLTKAGDQVLHVDWAEVCVWEPGVDLAQMLISDVKPSVFREHSEALVTHYWERLISKAGLTEKDYPFEGCWESFCSGGVGKWLWVFAIMAGIPKLPAPLLQYFHDQLLAFIEAFCDRPFFELRSVVLLL</sequence>
<dbReference type="PANTHER" id="PTHR11012">
    <property type="entry name" value="PROTEIN KINASE-LIKE DOMAIN-CONTAINING"/>
    <property type="match status" value="1"/>
</dbReference>
<dbReference type="Pfam" id="PF02958">
    <property type="entry name" value="EcKL"/>
    <property type="match status" value="1"/>
</dbReference>
<accession>A0A7S2ZM55</accession>